<evidence type="ECO:0000313" key="2">
    <source>
        <dbReference type="EMBL" id="KMK13973.1"/>
    </source>
</evidence>
<reference evidence="2 4" key="1">
    <citation type="submission" date="2015-05" db="EMBL/GenBank/DDBJ databases">
        <title>Genome sequences of Pluralibacter gergoviae.</title>
        <authorList>
            <person name="Greninger A.L."/>
            <person name="Miller S."/>
        </authorList>
    </citation>
    <scope>NUCLEOTIDE SEQUENCE [LARGE SCALE GENOMIC DNA]</scope>
    <source>
        <strain evidence="2 4">JS81F13</strain>
    </source>
</reference>
<dbReference type="Gene3D" id="1.10.1790.10">
    <property type="entry name" value="PRD domain"/>
    <property type="match status" value="1"/>
</dbReference>
<dbReference type="GeneID" id="61385872"/>
<name>A0A0J5PUX3_PLUGE</name>
<proteinExistence type="predicted"/>
<evidence type="ECO:0000259" key="1">
    <source>
        <dbReference type="PROSITE" id="PS51372"/>
    </source>
</evidence>
<dbReference type="PATRIC" id="fig|61647.15.peg.5589"/>
<dbReference type="EMBL" id="JAVDNV010000004">
    <property type="protein sequence ID" value="MDQ2309017.1"/>
    <property type="molecule type" value="Genomic_DNA"/>
</dbReference>
<dbReference type="InterPro" id="IPR011608">
    <property type="entry name" value="PRD"/>
</dbReference>
<evidence type="ECO:0000313" key="3">
    <source>
        <dbReference type="EMBL" id="MDQ2309017.1"/>
    </source>
</evidence>
<accession>A0A0J5PUX3</accession>
<reference evidence="3" key="2">
    <citation type="submission" date="2023-08" db="EMBL/GenBank/DDBJ databases">
        <title>WGS of pathogenic bacterial species, Los Angeles County Public Health Laboratories.</title>
        <authorList>
            <person name="Garrigues J.M."/>
            <person name="Green N.M."/>
        </authorList>
    </citation>
    <scope>NUCLEOTIDE SEQUENCE</scope>
    <source>
        <strain evidence="3">LACPHL-BACT-2023-00068</strain>
    </source>
</reference>
<dbReference type="SUPFAM" id="SSF63520">
    <property type="entry name" value="PTS-regulatory domain, PRD"/>
    <property type="match status" value="1"/>
</dbReference>
<dbReference type="InterPro" id="IPR036634">
    <property type="entry name" value="PRD_sf"/>
</dbReference>
<gene>
    <name evidence="2" type="ORF">ABW06_11015</name>
    <name evidence="3" type="ORF">RBJ30_07865</name>
</gene>
<organism evidence="2 4">
    <name type="scientific">Pluralibacter gergoviae</name>
    <name type="common">Enterobacter gergoviae</name>
    <dbReference type="NCBI Taxonomy" id="61647"/>
    <lineage>
        <taxon>Bacteria</taxon>
        <taxon>Pseudomonadati</taxon>
        <taxon>Pseudomonadota</taxon>
        <taxon>Gammaproteobacteria</taxon>
        <taxon>Enterobacterales</taxon>
        <taxon>Enterobacteriaceae</taxon>
        <taxon>Pluralibacter</taxon>
    </lineage>
</organism>
<dbReference type="eggNOG" id="ENOG5032WMA">
    <property type="taxonomic scope" value="Bacteria"/>
</dbReference>
<dbReference type="STRING" id="61647.LG71_12770"/>
<dbReference type="Proteomes" id="UP001236270">
    <property type="component" value="Unassembled WGS sequence"/>
</dbReference>
<keyword evidence="4" id="KW-1185">Reference proteome</keyword>
<dbReference type="Proteomes" id="UP000036196">
    <property type="component" value="Unassembled WGS sequence"/>
</dbReference>
<feature type="domain" description="PRD" evidence="1">
    <location>
        <begin position="13"/>
        <end position="119"/>
    </location>
</feature>
<dbReference type="AlphaFoldDB" id="A0A0J5PUX3"/>
<dbReference type="RefSeq" id="WP_048278967.1">
    <property type="nucleotide sequence ID" value="NZ_CP020388.1"/>
</dbReference>
<protein>
    <submittedName>
        <fullName evidence="3">PRD domain-containing protein</fullName>
    </submittedName>
</protein>
<dbReference type="GO" id="GO:0006355">
    <property type="term" value="P:regulation of DNA-templated transcription"/>
    <property type="evidence" value="ECO:0007669"/>
    <property type="project" value="InterPro"/>
</dbReference>
<dbReference type="PROSITE" id="PS51372">
    <property type="entry name" value="PRD_2"/>
    <property type="match status" value="1"/>
</dbReference>
<evidence type="ECO:0000313" key="4">
    <source>
        <dbReference type="Proteomes" id="UP000036196"/>
    </source>
</evidence>
<sequence>MENRLEILHKAKIIDADIYHGMLNVITCLEKKRRLDIRHVQGDMLLTHMANALMRARRGEAISAIDADVLSEVTGSARYPEIAELHHELLQFFPVSVPECEQGYLLANLYGLLLNQAQNVPGATV</sequence>
<dbReference type="EMBL" id="LDZF01000009">
    <property type="protein sequence ID" value="KMK13973.1"/>
    <property type="molecule type" value="Genomic_DNA"/>
</dbReference>
<comment type="caution">
    <text evidence="2">The sequence shown here is derived from an EMBL/GenBank/DDBJ whole genome shotgun (WGS) entry which is preliminary data.</text>
</comment>